<evidence type="ECO:0000313" key="2">
    <source>
        <dbReference type="Proteomes" id="UP000299102"/>
    </source>
</evidence>
<sequence length="122" mass="14251">MLRRWSEWFSQREVFNAHRAIVEILKFEPPFEINKIVDGVAQQYGRREPQVKKGILISSSSGHFVVYPVSLFRRDIIRKAKGFTASRKSSIGEKEQVRRVVVRARPWQLSDLLRLRGGMPWG</sequence>
<reference evidence="1 2" key="1">
    <citation type="journal article" date="2019" name="Commun. Biol.">
        <title>The bagworm genome reveals a unique fibroin gene that provides high tensile strength.</title>
        <authorList>
            <person name="Kono N."/>
            <person name="Nakamura H."/>
            <person name="Ohtoshi R."/>
            <person name="Tomita M."/>
            <person name="Numata K."/>
            <person name="Arakawa K."/>
        </authorList>
    </citation>
    <scope>NUCLEOTIDE SEQUENCE [LARGE SCALE GENOMIC DNA]</scope>
</reference>
<gene>
    <name evidence="1" type="ORF">EVAR_47897_1</name>
</gene>
<dbReference type="Proteomes" id="UP000299102">
    <property type="component" value="Unassembled WGS sequence"/>
</dbReference>
<evidence type="ECO:0000313" key="1">
    <source>
        <dbReference type="EMBL" id="GBP71951.1"/>
    </source>
</evidence>
<comment type="caution">
    <text evidence="1">The sequence shown here is derived from an EMBL/GenBank/DDBJ whole genome shotgun (WGS) entry which is preliminary data.</text>
</comment>
<dbReference type="EMBL" id="BGZK01001127">
    <property type="protein sequence ID" value="GBP71951.1"/>
    <property type="molecule type" value="Genomic_DNA"/>
</dbReference>
<proteinExistence type="predicted"/>
<dbReference type="AlphaFoldDB" id="A0A4C1Y6T4"/>
<name>A0A4C1Y6T4_EUMVA</name>
<accession>A0A4C1Y6T4</accession>
<organism evidence="1 2">
    <name type="scientific">Eumeta variegata</name>
    <name type="common">Bagworm moth</name>
    <name type="synonym">Eumeta japonica</name>
    <dbReference type="NCBI Taxonomy" id="151549"/>
    <lineage>
        <taxon>Eukaryota</taxon>
        <taxon>Metazoa</taxon>
        <taxon>Ecdysozoa</taxon>
        <taxon>Arthropoda</taxon>
        <taxon>Hexapoda</taxon>
        <taxon>Insecta</taxon>
        <taxon>Pterygota</taxon>
        <taxon>Neoptera</taxon>
        <taxon>Endopterygota</taxon>
        <taxon>Lepidoptera</taxon>
        <taxon>Glossata</taxon>
        <taxon>Ditrysia</taxon>
        <taxon>Tineoidea</taxon>
        <taxon>Psychidae</taxon>
        <taxon>Oiketicinae</taxon>
        <taxon>Eumeta</taxon>
    </lineage>
</organism>
<keyword evidence="2" id="KW-1185">Reference proteome</keyword>
<protein>
    <submittedName>
        <fullName evidence="1">Uncharacterized protein</fullName>
    </submittedName>
</protein>